<evidence type="ECO:0000313" key="2">
    <source>
        <dbReference type="EMBL" id="OWJ78650.1"/>
    </source>
</evidence>
<reference evidence="4" key="1">
    <citation type="submission" date="2016-11" db="EMBL/GenBank/DDBJ databases">
        <title>Comparison of Traditional DNA-DNA Hybridization with In Silico Genomic Analysis.</title>
        <authorList>
            <person name="Nicholson A.C."/>
            <person name="Humrighouse B.W."/>
            <person name="Graziano J."/>
            <person name="Lasker B."/>
            <person name="Whitney A.M."/>
            <person name="Mcquiston J.R."/>
            <person name="Bell M."/>
        </authorList>
    </citation>
    <scope>NUCLEOTIDE SEQUENCE [LARGE SCALE GENOMIC DNA]</scope>
    <source>
        <strain evidence="4">H2381</strain>
    </source>
</reference>
<dbReference type="AlphaFoldDB" id="A0A225CXZ4"/>
<protein>
    <recommendedName>
        <fullName evidence="1">Transcriptional coactivator p15 (PC4) C-terminal domain-containing protein</fullName>
    </recommendedName>
</protein>
<dbReference type="RefSeq" id="WP_035712759.1">
    <property type="nucleotide sequence ID" value="NZ_CALUEG010000007.1"/>
</dbReference>
<name>A0A225CXZ4_9RHOB</name>
<dbReference type="Gene3D" id="2.30.31.10">
    <property type="entry name" value="Transcriptional Coactivator Pc4, Chain A"/>
    <property type="match status" value="1"/>
</dbReference>
<evidence type="ECO:0000313" key="4">
    <source>
        <dbReference type="Proteomes" id="UP000196640"/>
    </source>
</evidence>
<dbReference type="GO" id="GO:0003677">
    <property type="term" value="F:DNA binding"/>
    <property type="evidence" value="ECO:0007669"/>
    <property type="project" value="InterPro"/>
</dbReference>
<keyword evidence="5" id="KW-1185">Reference proteome</keyword>
<evidence type="ECO:0000259" key="1">
    <source>
        <dbReference type="Pfam" id="PF02229"/>
    </source>
</evidence>
<dbReference type="STRING" id="366616.CG51_16680"/>
<sequence length="71" mass="8099">MIELGTIRKNAREEIRFTVETFKGVELVNARVWYLHASGEYRPGRQGIAFRLELLGEVLEALGKARKAVLQ</sequence>
<reference evidence="3 5" key="2">
    <citation type="submission" date="2016-11" db="EMBL/GenBank/DDBJ databases">
        <title>Comparison of Traditional DNA-DNA Hybridization with In Silico Genomic Analysis.</title>
        <authorList>
            <person name="Nicholson A.C."/>
            <person name="Sammons S."/>
            <person name="Humrighouse B.W."/>
            <person name="Graziano J."/>
            <person name="Lasker B."/>
            <person name="Whitney A.M."/>
            <person name="Mcquiston J.R."/>
        </authorList>
    </citation>
    <scope>NUCLEOTIDE SEQUENCE [LARGE SCALE GENOMIC DNA]</scope>
    <source>
        <strain evidence="2 5">H1892</strain>
        <strain evidence="3">H2381</strain>
    </source>
</reference>
<dbReference type="InterPro" id="IPR009044">
    <property type="entry name" value="ssDNA-bd_transcriptional_reg"/>
</dbReference>
<dbReference type="SUPFAM" id="SSF54447">
    <property type="entry name" value="ssDNA-binding transcriptional regulator domain"/>
    <property type="match status" value="1"/>
</dbReference>
<dbReference type="InterPro" id="IPR003173">
    <property type="entry name" value="PC4_C"/>
</dbReference>
<dbReference type="Proteomes" id="UP000196640">
    <property type="component" value="Unassembled WGS sequence"/>
</dbReference>
<gene>
    <name evidence="3" type="ORF">CDV52_00465</name>
    <name evidence="2" type="ORF">CDV53_03070</name>
</gene>
<organism evidence="3 4">
    <name type="scientific">Haematobacter missouriensis</name>
    <dbReference type="NCBI Taxonomy" id="366616"/>
    <lineage>
        <taxon>Bacteria</taxon>
        <taxon>Pseudomonadati</taxon>
        <taxon>Pseudomonadota</taxon>
        <taxon>Alphaproteobacteria</taxon>
        <taxon>Rhodobacterales</taxon>
        <taxon>Paracoccaceae</taxon>
        <taxon>Haematobacter</taxon>
    </lineage>
</organism>
<dbReference type="Proteomes" id="UP000214673">
    <property type="component" value="Unassembled WGS sequence"/>
</dbReference>
<evidence type="ECO:0000313" key="5">
    <source>
        <dbReference type="Proteomes" id="UP000214673"/>
    </source>
</evidence>
<evidence type="ECO:0000313" key="3">
    <source>
        <dbReference type="EMBL" id="OWJ86471.1"/>
    </source>
</evidence>
<dbReference type="EMBL" id="NIPV01000010">
    <property type="protein sequence ID" value="OWJ78650.1"/>
    <property type="molecule type" value="Genomic_DNA"/>
</dbReference>
<dbReference type="GO" id="GO:0006355">
    <property type="term" value="P:regulation of DNA-templated transcription"/>
    <property type="evidence" value="ECO:0007669"/>
    <property type="project" value="InterPro"/>
</dbReference>
<dbReference type="OrthoDB" id="47316at2"/>
<comment type="caution">
    <text evidence="3">The sequence shown here is derived from an EMBL/GenBank/DDBJ whole genome shotgun (WGS) entry which is preliminary data.</text>
</comment>
<dbReference type="EMBL" id="NIPX01000001">
    <property type="protein sequence ID" value="OWJ86471.1"/>
    <property type="molecule type" value="Genomic_DNA"/>
</dbReference>
<dbReference type="Pfam" id="PF02229">
    <property type="entry name" value="PC4"/>
    <property type="match status" value="1"/>
</dbReference>
<proteinExistence type="predicted"/>
<accession>A0A225CXZ4</accession>
<feature type="domain" description="Transcriptional coactivator p15 (PC4) C-terminal" evidence="1">
    <location>
        <begin position="10"/>
        <end position="60"/>
    </location>
</feature>